<dbReference type="AlphaFoldDB" id="A0A087UDH3"/>
<keyword evidence="2" id="KW-1185">Reference proteome</keyword>
<accession>A0A087UDH3</accession>
<dbReference type="Proteomes" id="UP000054359">
    <property type="component" value="Unassembled WGS sequence"/>
</dbReference>
<sequence length="84" mass="9535">MCLDKRRRFVDSMQDFHKSSVCKKQQYLSSGGGKFSPGGSWLKFRGGSVHGVKRHRQPNFSPNETSFSFTIKAKISFSKASRVF</sequence>
<name>A0A087UDH3_STEMI</name>
<feature type="non-terminal residue" evidence="1">
    <location>
        <position position="84"/>
    </location>
</feature>
<proteinExistence type="predicted"/>
<organism evidence="1 2">
    <name type="scientific">Stegodyphus mimosarum</name>
    <name type="common">African social velvet spider</name>
    <dbReference type="NCBI Taxonomy" id="407821"/>
    <lineage>
        <taxon>Eukaryota</taxon>
        <taxon>Metazoa</taxon>
        <taxon>Ecdysozoa</taxon>
        <taxon>Arthropoda</taxon>
        <taxon>Chelicerata</taxon>
        <taxon>Arachnida</taxon>
        <taxon>Araneae</taxon>
        <taxon>Araneomorphae</taxon>
        <taxon>Entelegynae</taxon>
        <taxon>Eresoidea</taxon>
        <taxon>Eresidae</taxon>
        <taxon>Stegodyphus</taxon>
    </lineage>
</organism>
<dbReference type="EMBL" id="KK119336">
    <property type="protein sequence ID" value="KFM75412.1"/>
    <property type="molecule type" value="Genomic_DNA"/>
</dbReference>
<evidence type="ECO:0000313" key="1">
    <source>
        <dbReference type="EMBL" id="KFM75412.1"/>
    </source>
</evidence>
<gene>
    <name evidence="1" type="ORF">X975_04538</name>
</gene>
<reference evidence="1 2" key="1">
    <citation type="submission" date="2013-11" db="EMBL/GenBank/DDBJ databases">
        <title>Genome sequencing of Stegodyphus mimosarum.</title>
        <authorList>
            <person name="Bechsgaard J."/>
        </authorList>
    </citation>
    <scope>NUCLEOTIDE SEQUENCE [LARGE SCALE GENOMIC DNA]</scope>
</reference>
<protein>
    <submittedName>
        <fullName evidence="1">Uncharacterized protein</fullName>
    </submittedName>
</protein>
<evidence type="ECO:0000313" key="2">
    <source>
        <dbReference type="Proteomes" id="UP000054359"/>
    </source>
</evidence>